<dbReference type="AlphaFoldDB" id="A0A2R6R579"/>
<dbReference type="InterPro" id="IPR001005">
    <property type="entry name" value="SANT/Myb"/>
</dbReference>
<feature type="signal peptide" evidence="6">
    <location>
        <begin position="1"/>
        <end position="25"/>
    </location>
</feature>
<dbReference type="PROSITE" id="PS01359">
    <property type="entry name" value="ZF_PHD_1"/>
    <property type="match status" value="1"/>
</dbReference>
<dbReference type="InParanoid" id="A0A2R6R579"/>
<evidence type="ECO:0000313" key="10">
    <source>
        <dbReference type="Proteomes" id="UP000241394"/>
    </source>
</evidence>
<dbReference type="InterPro" id="IPR011011">
    <property type="entry name" value="Znf_FYVE_PHD"/>
</dbReference>
<proteinExistence type="predicted"/>
<dbReference type="PROSITE" id="PS50090">
    <property type="entry name" value="MYB_LIKE"/>
    <property type="match status" value="1"/>
</dbReference>
<keyword evidence="2 4" id="KW-0863">Zinc-finger</keyword>
<evidence type="ECO:0000256" key="2">
    <source>
        <dbReference type="ARBA" id="ARBA00022771"/>
    </source>
</evidence>
<dbReference type="SMART" id="SM00249">
    <property type="entry name" value="PHD"/>
    <property type="match status" value="1"/>
</dbReference>
<reference evidence="10" key="2">
    <citation type="journal article" date="2018" name="BMC Genomics">
        <title>A manually annotated Actinidia chinensis var. chinensis (kiwifruit) genome highlights the challenges associated with draft genomes and gene prediction in plants.</title>
        <authorList>
            <person name="Pilkington S.M."/>
            <person name="Crowhurst R."/>
            <person name="Hilario E."/>
            <person name="Nardozza S."/>
            <person name="Fraser L."/>
            <person name="Peng Y."/>
            <person name="Gunaseelan K."/>
            <person name="Simpson R."/>
            <person name="Tahir J."/>
            <person name="Deroles S.C."/>
            <person name="Templeton K."/>
            <person name="Luo Z."/>
            <person name="Davy M."/>
            <person name="Cheng C."/>
            <person name="McNeilage M."/>
            <person name="Scaglione D."/>
            <person name="Liu Y."/>
            <person name="Zhang Q."/>
            <person name="Datson P."/>
            <person name="De Silva N."/>
            <person name="Gardiner S.E."/>
            <person name="Bassett H."/>
            <person name="Chagne D."/>
            <person name="McCallum J."/>
            <person name="Dzierzon H."/>
            <person name="Deng C."/>
            <person name="Wang Y.Y."/>
            <person name="Barron L."/>
            <person name="Manako K."/>
            <person name="Bowen J."/>
            <person name="Foster T.M."/>
            <person name="Erridge Z.A."/>
            <person name="Tiffin H."/>
            <person name="Waite C.N."/>
            <person name="Davies K.M."/>
            <person name="Grierson E.P."/>
            <person name="Laing W.A."/>
            <person name="Kirk R."/>
            <person name="Chen X."/>
            <person name="Wood M."/>
            <person name="Montefiori M."/>
            <person name="Brummell D.A."/>
            <person name="Schwinn K.E."/>
            <person name="Catanach A."/>
            <person name="Fullerton C."/>
            <person name="Li D."/>
            <person name="Meiyalaghan S."/>
            <person name="Nieuwenhuizen N."/>
            <person name="Read N."/>
            <person name="Prakash R."/>
            <person name="Hunter D."/>
            <person name="Zhang H."/>
            <person name="McKenzie M."/>
            <person name="Knabel M."/>
            <person name="Harris A."/>
            <person name="Allan A.C."/>
            <person name="Gleave A."/>
            <person name="Chen A."/>
            <person name="Janssen B.J."/>
            <person name="Plunkett B."/>
            <person name="Ampomah-Dwamena C."/>
            <person name="Voogd C."/>
            <person name="Leif D."/>
            <person name="Lafferty D."/>
            <person name="Souleyre E.J.F."/>
            <person name="Varkonyi-Gasic E."/>
            <person name="Gambi F."/>
            <person name="Hanley J."/>
            <person name="Yao J.L."/>
            <person name="Cheung J."/>
            <person name="David K.M."/>
            <person name="Warren B."/>
            <person name="Marsh K."/>
            <person name="Snowden K.C."/>
            <person name="Lin-Wang K."/>
            <person name="Brian L."/>
            <person name="Martinez-Sanchez M."/>
            <person name="Wang M."/>
            <person name="Ileperuma N."/>
            <person name="Macnee N."/>
            <person name="Campin R."/>
            <person name="McAtee P."/>
            <person name="Drummond R.S.M."/>
            <person name="Espley R.V."/>
            <person name="Ireland H.S."/>
            <person name="Wu R."/>
            <person name="Atkinson R.G."/>
            <person name="Karunairetnam S."/>
            <person name="Bulley S."/>
            <person name="Chunkath S."/>
            <person name="Hanley Z."/>
            <person name="Storey R."/>
            <person name="Thrimawithana A.H."/>
            <person name="Thomson S."/>
            <person name="David C."/>
            <person name="Testolin R."/>
            <person name="Huang H."/>
            <person name="Hellens R.P."/>
            <person name="Schaffer R.J."/>
        </authorList>
    </citation>
    <scope>NUCLEOTIDE SEQUENCE [LARGE SCALE GENOMIC DNA]</scope>
    <source>
        <strain evidence="10">cv. Red5</strain>
    </source>
</reference>
<name>A0A2R6R579_ACTCC</name>
<feature type="compositionally biased region" description="Polar residues" evidence="5">
    <location>
        <begin position="152"/>
        <end position="161"/>
    </location>
</feature>
<dbReference type="PANTHER" id="PTHR47863">
    <property type="entry name" value="RING/FYVE/PHD ZINC FINGER SUPERFAMILY PROTEIN"/>
    <property type="match status" value="1"/>
</dbReference>
<evidence type="ECO:0000256" key="4">
    <source>
        <dbReference type="PROSITE-ProRule" id="PRU00146"/>
    </source>
</evidence>
<dbReference type="SMART" id="SM00717">
    <property type="entry name" value="SANT"/>
    <property type="match status" value="1"/>
</dbReference>
<feature type="region of interest" description="Disordered" evidence="5">
    <location>
        <begin position="192"/>
        <end position="244"/>
    </location>
</feature>
<feature type="compositionally biased region" description="Polar residues" evidence="5">
    <location>
        <begin position="366"/>
        <end position="381"/>
    </location>
</feature>
<dbReference type="Gramene" id="PSS21157">
    <property type="protein sequence ID" value="PSS21157"/>
    <property type="gene ID" value="CEY00_Acc10199"/>
</dbReference>
<evidence type="ECO:0000256" key="1">
    <source>
        <dbReference type="ARBA" id="ARBA00022723"/>
    </source>
</evidence>
<evidence type="ECO:0000256" key="5">
    <source>
        <dbReference type="SAM" id="MobiDB-lite"/>
    </source>
</evidence>
<dbReference type="Gene3D" id="1.10.10.60">
    <property type="entry name" value="Homeodomain-like"/>
    <property type="match status" value="1"/>
</dbReference>
<dbReference type="OrthoDB" id="608866at2759"/>
<dbReference type="SUPFAM" id="SSF57903">
    <property type="entry name" value="FYVE/PHD zinc finger"/>
    <property type="match status" value="1"/>
</dbReference>
<sequence length="810" mass="89645">MACSASTLPWIWVIEALASFKQVDASILIDLVKRTPEISDDLGKNAREKVSLRFLESFIAQRIGSTKGLSPAPDSKIEFDLSENCEDLVQNVLHEITASNLRMDKAETLKWDIEAFIMHKTASLPQCALQKLKDAILEENHPLLSSFKERSGLSTSDQTGNRVPADDGDLNAVAGRLDGSCTCDQTMAAGGNINSSSPENLDGSLQGDLPNRDLLPSKRNRSDLDTESLAARSHEDRNSMDRGCVPHLYNTKKLKHKAAFTSQAVGQVINGNKMSEDLCGRNGQQEGSDLAKFSEMGSLEDRRSTENSHGQHIASERPGLRNDAVDAELQNNRPKSSCNTNTVSQDTFEDGTQQDLPVNEAKDDGNNFSEMGTSDVTPPDGANQNICGDEARDKCGKSKLNTSNGALLDGSYPNNFPDETKDEMEQNHGQEMSSDSDGYHDEKIDVTLKKRTFLSSQCTVSEDSLATADCTELNLCMKCNKSGQLLVCSASSCPLVVHQSCLGSEPNFDDSGNFYCPFCAYSLAILTYLEVKKKVSTARKDLSTFIGLENGHQGNKFSKKILMPEQNQFEYNVNSNNRTKYNGNHVKGASQYRENMEDKQQVEPSLSCGNDNLPCQEEGVTVNDGTLRDLMEGNEEGEKMGPECQSASASEGHLIEAQAGCDLGDDNSFSRDTESVHATKRRAENLLQQKVLQPLITDSTQQGDCPPNIDAEESSEEENDKLTSNYSIRHRRQEKQYTYPAIPQLRRKKVPWTSVEEEILKEGVKRFSSVLDRKWKRILEFGSEVFQKGRTTIDLKDKWRNICRGSPKSK</sequence>
<reference evidence="9 10" key="1">
    <citation type="submission" date="2017-07" db="EMBL/GenBank/DDBJ databases">
        <title>An improved, manually edited Actinidia chinensis var. chinensis (kiwifruit) genome highlights the challenges associated with draft genomes and gene prediction in plants.</title>
        <authorList>
            <person name="Pilkington S."/>
            <person name="Crowhurst R."/>
            <person name="Hilario E."/>
            <person name="Nardozza S."/>
            <person name="Fraser L."/>
            <person name="Peng Y."/>
            <person name="Gunaseelan K."/>
            <person name="Simpson R."/>
            <person name="Tahir J."/>
            <person name="Deroles S."/>
            <person name="Templeton K."/>
            <person name="Luo Z."/>
            <person name="Davy M."/>
            <person name="Cheng C."/>
            <person name="Mcneilage M."/>
            <person name="Scaglione D."/>
            <person name="Liu Y."/>
            <person name="Zhang Q."/>
            <person name="Datson P."/>
            <person name="De Silva N."/>
            <person name="Gardiner S."/>
            <person name="Bassett H."/>
            <person name="Chagne D."/>
            <person name="Mccallum J."/>
            <person name="Dzierzon H."/>
            <person name="Deng C."/>
            <person name="Wang Y.-Y."/>
            <person name="Barron N."/>
            <person name="Manako K."/>
            <person name="Bowen J."/>
            <person name="Foster T."/>
            <person name="Erridge Z."/>
            <person name="Tiffin H."/>
            <person name="Waite C."/>
            <person name="Davies K."/>
            <person name="Grierson E."/>
            <person name="Laing W."/>
            <person name="Kirk R."/>
            <person name="Chen X."/>
            <person name="Wood M."/>
            <person name="Montefiori M."/>
            <person name="Brummell D."/>
            <person name="Schwinn K."/>
            <person name="Catanach A."/>
            <person name="Fullerton C."/>
            <person name="Li D."/>
            <person name="Meiyalaghan S."/>
            <person name="Nieuwenhuizen N."/>
            <person name="Read N."/>
            <person name="Prakash R."/>
            <person name="Hunter D."/>
            <person name="Zhang H."/>
            <person name="Mckenzie M."/>
            <person name="Knabel M."/>
            <person name="Harris A."/>
            <person name="Allan A."/>
            <person name="Chen A."/>
            <person name="Janssen B."/>
            <person name="Plunkett B."/>
            <person name="Dwamena C."/>
            <person name="Voogd C."/>
            <person name="Leif D."/>
            <person name="Lafferty D."/>
            <person name="Souleyre E."/>
            <person name="Varkonyi-Gasic E."/>
            <person name="Gambi F."/>
            <person name="Hanley J."/>
            <person name="Yao J.-L."/>
            <person name="Cheung J."/>
            <person name="David K."/>
            <person name="Warren B."/>
            <person name="Marsh K."/>
            <person name="Snowden K."/>
            <person name="Lin-Wang K."/>
            <person name="Brian L."/>
            <person name="Martinez-Sanchez M."/>
            <person name="Wang M."/>
            <person name="Ileperuma N."/>
            <person name="Macnee N."/>
            <person name="Campin R."/>
            <person name="Mcatee P."/>
            <person name="Drummond R."/>
            <person name="Espley R."/>
            <person name="Ireland H."/>
            <person name="Wu R."/>
            <person name="Atkinson R."/>
            <person name="Karunairetnam S."/>
            <person name="Bulley S."/>
            <person name="Chunkath S."/>
            <person name="Hanley Z."/>
            <person name="Storey R."/>
            <person name="Thrimawithana A."/>
            <person name="Thomson S."/>
            <person name="David C."/>
            <person name="Testolin R."/>
        </authorList>
    </citation>
    <scope>NUCLEOTIDE SEQUENCE [LARGE SCALE GENOMIC DNA]</scope>
    <source>
        <strain evidence="10">cv. Red5</strain>
        <tissue evidence="9">Young leaf</tissue>
    </source>
</reference>
<keyword evidence="6" id="KW-0732">Signal</keyword>
<dbReference type="STRING" id="1590841.A0A2R6R579"/>
<dbReference type="InterPro" id="IPR013083">
    <property type="entry name" value="Znf_RING/FYVE/PHD"/>
</dbReference>
<evidence type="ECO:0000259" key="8">
    <source>
        <dbReference type="PROSITE" id="PS50090"/>
    </source>
</evidence>
<feature type="domain" description="Myb-like" evidence="8">
    <location>
        <begin position="744"/>
        <end position="803"/>
    </location>
</feature>
<dbReference type="EMBL" id="NKQK01000009">
    <property type="protein sequence ID" value="PSS21157.1"/>
    <property type="molecule type" value="Genomic_DNA"/>
</dbReference>
<dbReference type="PANTHER" id="PTHR47863:SF4">
    <property type="entry name" value="RING_FYVE_PHD ZINC FINGER SUPERFAMILY PROTEIN"/>
    <property type="match status" value="1"/>
</dbReference>
<feature type="region of interest" description="Disordered" evidence="5">
    <location>
        <begin position="406"/>
        <end position="439"/>
    </location>
</feature>
<dbReference type="InterPro" id="IPR001965">
    <property type="entry name" value="Znf_PHD"/>
</dbReference>
<dbReference type="Proteomes" id="UP000241394">
    <property type="component" value="Chromosome LG9"/>
</dbReference>
<evidence type="ECO:0000259" key="7">
    <source>
        <dbReference type="PROSITE" id="PS50016"/>
    </source>
</evidence>
<dbReference type="CDD" id="cd11660">
    <property type="entry name" value="SANT_TRF"/>
    <property type="match status" value="1"/>
</dbReference>
<keyword evidence="3" id="KW-0862">Zinc</keyword>
<evidence type="ECO:0000256" key="6">
    <source>
        <dbReference type="SAM" id="SignalP"/>
    </source>
</evidence>
<dbReference type="OMA" id="WFLAIEA"/>
<feature type="region of interest" description="Disordered" evidence="5">
    <location>
        <begin position="297"/>
        <end position="381"/>
    </location>
</feature>
<evidence type="ECO:0000313" key="9">
    <source>
        <dbReference type="EMBL" id="PSS21157.1"/>
    </source>
</evidence>
<dbReference type="InterPro" id="IPR019787">
    <property type="entry name" value="Znf_PHD-finger"/>
</dbReference>
<keyword evidence="10" id="KW-1185">Reference proteome</keyword>
<protein>
    <submittedName>
        <fullName evidence="9">Myb-like protein</fullName>
    </submittedName>
</protein>
<keyword evidence="1" id="KW-0479">Metal-binding</keyword>
<accession>A0A2R6R579</accession>
<feature type="region of interest" description="Disordered" evidence="5">
    <location>
        <begin position="696"/>
        <end position="721"/>
    </location>
</feature>
<feature type="domain" description="PHD-type" evidence="7">
    <location>
        <begin position="473"/>
        <end position="522"/>
    </location>
</feature>
<feature type="compositionally biased region" description="Basic and acidic residues" evidence="5">
    <location>
        <begin position="314"/>
        <end position="324"/>
    </location>
</feature>
<dbReference type="InterPro" id="IPR009057">
    <property type="entry name" value="Homeodomain-like_sf"/>
</dbReference>
<comment type="caution">
    <text evidence="9">The sequence shown here is derived from an EMBL/GenBank/DDBJ whole genome shotgun (WGS) entry which is preliminary data.</text>
</comment>
<dbReference type="GO" id="GO:0008270">
    <property type="term" value="F:zinc ion binding"/>
    <property type="evidence" value="ECO:0007669"/>
    <property type="project" value="UniProtKB-KW"/>
</dbReference>
<dbReference type="SUPFAM" id="SSF46689">
    <property type="entry name" value="Homeodomain-like"/>
    <property type="match status" value="1"/>
</dbReference>
<feature type="compositionally biased region" description="Acidic residues" evidence="5">
    <location>
        <begin position="710"/>
        <end position="719"/>
    </location>
</feature>
<feature type="compositionally biased region" description="Polar residues" evidence="5">
    <location>
        <begin position="329"/>
        <end position="356"/>
    </location>
</feature>
<dbReference type="SMR" id="A0A2R6R579"/>
<evidence type="ECO:0000256" key="3">
    <source>
        <dbReference type="ARBA" id="ARBA00022833"/>
    </source>
</evidence>
<dbReference type="PROSITE" id="PS50016">
    <property type="entry name" value="ZF_PHD_2"/>
    <property type="match status" value="1"/>
</dbReference>
<organism evidence="9 10">
    <name type="scientific">Actinidia chinensis var. chinensis</name>
    <name type="common">Chinese soft-hair kiwi</name>
    <dbReference type="NCBI Taxonomy" id="1590841"/>
    <lineage>
        <taxon>Eukaryota</taxon>
        <taxon>Viridiplantae</taxon>
        <taxon>Streptophyta</taxon>
        <taxon>Embryophyta</taxon>
        <taxon>Tracheophyta</taxon>
        <taxon>Spermatophyta</taxon>
        <taxon>Magnoliopsida</taxon>
        <taxon>eudicotyledons</taxon>
        <taxon>Gunneridae</taxon>
        <taxon>Pentapetalae</taxon>
        <taxon>asterids</taxon>
        <taxon>Ericales</taxon>
        <taxon>Actinidiaceae</taxon>
        <taxon>Actinidia</taxon>
    </lineage>
</organism>
<dbReference type="InterPro" id="IPR019786">
    <property type="entry name" value="Zinc_finger_PHD-type_CS"/>
</dbReference>
<gene>
    <name evidence="9" type="ORF">CEY00_Acc10199</name>
</gene>
<feature type="chain" id="PRO_5015307176" evidence="6">
    <location>
        <begin position="26"/>
        <end position="810"/>
    </location>
</feature>
<feature type="region of interest" description="Disordered" evidence="5">
    <location>
        <begin position="148"/>
        <end position="168"/>
    </location>
</feature>
<dbReference type="Gene3D" id="3.30.40.10">
    <property type="entry name" value="Zinc/RING finger domain, C3HC4 (zinc finger)"/>
    <property type="match status" value="1"/>
</dbReference>